<name>A0A931MZ20_9HYPH</name>
<keyword evidence="1 3" id="KW-0732">Signal</keyword>
<dbReference type="Proteomes" id="UP000631694">
    <property type="component" value="Unassembled WGS sequence"/>
</dbReference>
<accession>A0A931MZ20</accession>
<dbReference type="PANTHER" id="PTHR30222:SF17">
    <property type="entry name" value="SPERMIDINE_PUTRESCINE-BINDING PERIPLASMIC PROTEIN"/>
    <property type="match status" value="1"/>
</dbReference>
<proteinExistence type="predicted"/>
<dbReference type="EMBL" id="JADZLT010000042">
    <property type="protein sequence ID" value="MBH0237311.1"/>
    <property type="molecule type" value="Genomic_DNA"/>
</dbReference>
<comment type="caution">
    <text evidence="4">The sequence shown here is derived from an EMBL/GenBank/DDBJ whole genome shotgun (WGS) entry which is preliminary data.</text>
</comment>
<feature type="signal peptide" evidence="3">
    <location>
        <begin position="1"/>
        <end position="24"/>
    </location>
</feature>
<dbReference type="Pfam" id="PF13416">
    <property type="entry name" value="SBP_bac_8"/>
    <property type="match status" value="1"/>
</dbReference>
<dbReference type="AlphaFoldDB" id="A0A931MZ20"/>
<dbReference type="Gene3D" id="3.40.190.10">
    <property type="entry name" value="Periplasmic binding protein-like II"/>
    <property type="match status" value="2"/>
</dbReference>
<evidence type="ECO:0000313" key="5">
    <source>
        <dbReference type="Proteomes" id="UP000631694"/>
    </source>
</evidence>
<dbReference type="PANTHER" id="PTHR30222">
    <property type="entry name" value="SPERMIDINE/PUTRESCINE-BINDING PERIPLASMIC PROTEIN"/>
    <property type="match status" value="1"/>
</dbReference>
<keyword evidence="5" id="KW-1185">Reference proteome</keyword>
<reference evidence="4" key="1">
    <citation type="submission" date="2020-12" db="EMBL/GenBank/DDBJ databases">
        <title>Methylobrevis albus sp. nov., isolated from fresh water lack sediment.</title>
        <authorList>
            <person name="Zou Q."/>
        </authorList>
    </citation>
    <scope>NUCLEOTIDE SEQUENCE</scope>
    <source>
        <strain evidence="4">L22</strain>
    </source>
</reference>
<evidence type="ECO:0000256" key="1">
    <source>
        <dbReference type="ARBA" id="ARBA00022729"/>
    </source>
</evidence>
<gene>
    <name evidence="4" type="ORF">I5731_05705</name>
</gene>
<dbReference type="InterPro" id="IPR006059">
    <property type="entry name" value="SBP"/>
</dbReference>
<sequence>MLPRTTFLTGAALALAAFTHGASAEEINALVWCDHTDPAFLEPFTQATGITVNVKEYEGTGTALSLVEQSQPGDWDVFVVDSTDVKRVAARGLLAELKPEDFPLADIPPAVQAPELHQVDGVWRAVPEKFGYNAVAYDKDQVDEAAMRKAHNLFDPAYQGKIAVYDYYLPQITQIAILLGKDPKTVTEADLPAIREKLFALKANAALVSDVVTSQTALATGEVGILVGGGEYAVSGLHAEKPNLDWVLPDEGGVRWQQAIGVFETSARKDAAVKFVQYVLSPEGQARLATSSCYWGMPANAAATLDDTQKQVLRWDEQPAFIANSHLYIAPSDELDQAMQSVWQEFLQH</sequence>
<evidence type="ECO:0000313" key="4">
    <source>
        <dbReference type="EMBL" id="MBH0237311.1"/>
    </source>
</evidence>
<dbReference type="RefSeq" id="WP_197310406.1">
    <property type="nucleotide sequence ID" value="NZ_JADZLT010000042.1"/>
</dbReference>
<evidence type="ECO:0000256" key="3">
    <source>
        <dbReference type="SAM" id="SignalP"/>
    </source>
</evidence>
<keyword evidence="2" id="KW-0574">Periplasm</keyword>
<protein>
    <submittedName>
        <fullName evidence="4">Extracellular solute-binding protein</fullName>
    </submittedName>
</protein>
<feature type="chain" id="PRO_5037695518" evidence="3">
    <location>
        <begin position="25"/>
        <end position="349"/>
    </location>
</feature>
<evidence type="ECO:0000256" key="2">
    <source>
        <dbReference type="ARBA" id="ARBA00022764"/>
    </source>
</evidence>
<organism evidence="4 5">
    <name type="scientific">Methylobrevis albus</name>
    <dbReference type="NCBI Taxonomy" id="2793297"/>
    <lineage>
        <taxon>Bacteria</taxon>
        <taxon>Pseudomonadati</taxon>
        <taxon>Pseudomonadota</taxon>
        <taxon>Alphaproteobacteria</taxon>
        <taxon>Hyphomicrobiales</taxon>
        <taxon>Pleomorphomonadaceae</taxon>
        <taxon>Methylobrevis</taxon>
    </lineage>
</organism>
<dbReference type="SUPFAM" id="SSF53850">
    <property type="entry name" value="Periplasmic binding protein-like II"/>
    <property type="match status" value="1"/>
</dbReference>